<organism evidence="7 8">
    <name type="scientific">Yokenella regensburgei</name>
    <dbReference type="NCBI Taxonomy" id="158877"/>
    <lineage>
        <taxon>Bacteria</taxon>
        <taxon>Pseudomonadati</taxon>
        <taxon>Pseudomonadota</taxon>
        <taxon>Gammaproteobacteria</taxon>
        <taxon>Enterobacterales</taxon>
        <taxon>Enterobacteriaceae</taxon>
        <taxon>Yokenella</taxon>
    </lineage>
</organism>
<dbReference type="Proteomes" id="UP000251313">
    <property type="component" value="Unassembled WGS sequence"/>
</dbReference>
<dbReference type="Gene3D" id="1.10.1740.10">
    <property type="match status" value="1"/>
</dbReference>
<evidence type="ECO:0000256" key="4">
    <source>
        <dbReference type="ARBA" id="ARBA00023163"/>
    </source>
</evidence>
<dbReference type="EMBL" id="UAVL01000020">
    <property type="protein sequence ID" value="SQA65136.1"/>
    <property type="molecule type" value="Genomic_DNA"/>
</dbReference>
<dbReference type="InterPro" id="IPR036388">
    <property type="entry name" value="WH-like_DNA-bd_sf"/>
</dbReference>
<reference evidence="7 8" key="1">
    <citation type="submission" date="2018-06" db="EMBL/GenBank/DDBJ databases">
        <authorList>
            <consortium name="Pathogen Informatics"/>
            <person name="Doyle S."/>
        </authorList>
    </citation>
    <scope>NUCLEOTIDE SEQUENCE [LARGE SCALE GENOMIC DNA]</scope>
    <source>
        <strain evidence="7 8">NCTC11967</strain>
    </source>
</reference>
<evidence type="ECO:0000259" key="5">
    <source>
        <dbReference type="Pfam" id="PF04542"/>
    </source>
</evidence>
<evidence type="ECO:0000259" key="6">
    <source>
        <dbReference type="Pfam" id="PF08281"/>
    </source>
</evidence>
<evidence type="ECO:0000256" key="2">
    <source>
        <dbReference type="ARBA" id="ARBA00023015"/>
    </source>
</evidence>
<dbReference type="Pfam" id="PF04542">
    <property type="entry name" value="Sigma70_r2"/>
    <property type="match status" value="1"/>
</dbReference>
<keyword evidence="4" id="KW-0804">Transcription</keyword>
<dbReference type="AlphaFoldDB" id="A0AB38G213"/>
<protein>
    <submittedName>
        <fullName evidence="7">Sigma-K factor</fullName>
    </submittedName>
</protein>
<dbReference type="GO" id="GO:0006352">
    <property type="term" value="P:DNA-templated transcription initiation"/>
    <property type="evidence" value="ECO:0007669"/>
    <property type="project" value="InterPro"/>
</dbReference>
<evidence type="ECO:0000313" key="7">
    <source>
        <dbReference type="EMBL" id="SQA65136.1"/>
    </source>
</evidence>
<dbReference type="Pfam" id="PF08281">
    <property type="entry name" value="Sigma70_r4_2"/>
    <property type="match status" value="1"/>
</dbReference>
<keyword evidence="3" id="KW-0731">Sigma factor</keyword>
<evidence type="ECO:0000256" key="1">
    <source>
        <dbReference type="ARBA" id="ARBA00010641"/>
    </source>
</evidence>
<proteinExistence type="inferred from homology"/>
<dbReference type="InterPro" id="IPR013249">
    <property type="entry name" value="RNA_pol_sigma70_r4_t2"/>
</dbReference>
<dbReference type="InterPro" id="IPR039425">
    <property type="entry name" value="RNA_pol_sigma-70-like"/>
</dbReference>
<feature type="domain" description="RNA polymerase sigma-70 region 2" evidence="5">
    <location>
        <begin position="26"/>
        <end position="93"/>
    </location>
</feature>
<dbReference type="InterPro" id="IPR013324">
    <property type="entry name" value="RNA_pol_sigma_r3/r4-like"/>
</dbReference>
<accession>A0AB38G213</accession>
<feature type="domain" description="RNA polymerase sigma factor 70 region 4 type 2" evidence="6">
    <location>
        <begin position="123"/>
        <end position="175"/>
    </location>
</feature>
<dbReference type="InterPro" id="IPR013325">
    <property type="entry name" value="RNA_pol_sigma_r2"/>
</dbReference>
<dbReference type="SUPFAM" id="SSF88946">
    <property type="entry name" value="Sigma2 domain of RNA polymerase sigma factors"/>
    <property type="match status" value="1"/>
</dbReference>
<keyword evidence="2" id="KW-0805">Transcription regulation</keyword>
<dbReference type="CDD" id="cd06171">
    <property type="entry name" value="Sigma70_r4"/>
    <property type="match status" value="1"/>
</dbReference>
<dbReference type="NCBIfam" id="TIGR02937">
    <property type="entry name" value="sigma70-ECF"/>
    <property type="match status" value="1"/>
</dbReference>
<dbReference type="RefSeq" id="WP_006820473.1">
    <property type="nucleotide sequence ID" value="NZ_CABKQJ010000016.1"/>
</dbReference>
<sequence length="181" mass="21024">MDYRHVNDNSLMKNIASGDRRAFKNLYERYCPLMLAIAVRIVKRREVAEDIMQDVFVQVWLTANAFDNNLSSPKTWLSHLTRNKAIDWLRARDNQWQSEEEITAQQSELTGAADSAIQDDESRRLLHCMKHLPNNQQQSIALAWYQGLSHTDIAQYLNQPTGTIKSWIRRGLEHLKECIGI</sequence>
<dbReference type="PANTHER" id="PTHR43133:SF62">
    <property type="entry name" value="RNA POLYMERASE SIGMA FACTOR SIGZ"/>
    <property type="match status" value="1"/>
</dbReference>
<comment type="caution">
    <text evidence="7">The sequence shown here is derived from an EMBL/GenBank/DDBJ whole genome shotgun (WGS) entry which is preliminary data.</text>
</comment>
<name>A0AB38G213_9ENTR</name>
<dbReference type="GO" id="GO:0016987">
    <property type="term" value="F:sigma factor activity"/>
    <property type="evidence" value="ECO:0007669"/>
    <property type="project" value="UniProtKB-KW"/>
</dbReference>
<dbReference type="SUPFAM" id="SSF88659">
    <property type="entry name" value="Sigma3 and sigma4 domains of RNA polymerase sigma factors"/>
    <property type="match status" value="1"/>
</dbReference>
<gene>
    <name evidence="7" type="primary">sigK</name>
    <name evidence="7" type="ORF">NCTC11967_04162</name>
</gene>
<dbReference type="InterPro" id="IPR014284">
    <property type="entry name" value="RNA_pol_sigma-70_dom"/>
</dbReference>
<dbReference type="PANTHER" id="PTHR43133">
    <property type="entry name" value="RNA POLYMERASE ECF-TYPE SIGMA FACTO"/>
    <property type="match status" value="1"/>
</dbReference>
<dbReference type="InterPro" id="IPR007627">
    <property type="entry name" value="RNA_pol_sigma70_r2"/>
</dbReference>
<evidence type="ECO:0000256" key="3">
    <source>
        <dbReference type="ARBA" id="ARBA00023082"/>
    </source>
</evidence>
<comment type="similarity">
    <text evidence="1">Belongs to the sigma-70 factor family. ECF subfamily.</text>
</comment>
<dbReference type="GO" id="GO:0003677">
    <property type="term" value="F:DNA binding"/>
    <property type="evidence" value="ECO:0007669"/>
    <property type="project" value="InterPro"/>
</dbReference>
<evidence type="ECO:0000313" key="8">
    <source>
        <dbReference type="Proteomes" id="UP000251313"/>
    </source>
</evidence>
<dbReference type="Gene3D" id="1.10.10.10">
    <property type="entry name" value="Winged helix-like DNA-binding domain superfamily/Winged helix DNA-binding domain"/>
    <property type="match status" value="1"/>
</dbReference>